<dbReference type="InterPro" id="IPR027417">
    <property type="entry name" value="P-loop_NTPase"/>
</dbReference>
<keyword evidence="4" id="KW-0067">ATP-binding</keyword>
<keyword evidence="3" id="KW-0547">Nucleotide-binding</keyword>
<accession>A0A7W9W7E2</accession>
<feature type="domain" description="ABC transporter" evidence="5">
    <location>
        <begin position="7"/>
        <end position="238"/>
    </location>
</feature>
<dbReference type="Gene3D" id="3.40.50.300">
    <property type="entry name" value="P-loop containing nucleotide triphosphate hydrolases"/>
    <property type="match status" value="1"/>
</dbReference>
<dbReference type="PANTHER" id="PTHR24220">
    <property type="entry name" value="IMPORT ATP-BINDING PROTEIN"/>
    <property type="match status" value="1"/>
</dbReference>
<protein>
    <submittedName>
        <fullName evidence="6">ABC-type lipoprotein export system ATPase subunit</fullName>
    </submittedName>
</protein>
<keyword evidence="6" id="KW-0449">Lipoprotein</keyword>
<organism evidence="6 7">
    <name type="scientific">Armatimonas rosea</name>
    <dbReference type="NCBI Taxonomy" id="685828"/>
    <lineage>
        <taxon>Bacteria</taxon>
        <taxon>Bacillati</taxon>
        <taxon>Armatimonadota</taxon>
        <taxon>Armatimonadia</taxon>
        <taxon>Armatimonadales</taxon>
        <taxon>Armatimonadaceae</taxon>
        <taxon>Armatimonas</taxon>
    </lineage>
</organism>
<dbReference type="SUPFAM" id="SSF52540">
    <property type="entry name" value="P-loop containing nucleoside triphosphate hydrolases"/>
    <property type="match status" value="1"/>
</dbReference>
<dbReference type="AlphaFoldDB" id="A0A7W9W7E2"/>
<evidence type="ECO:0000256" key="4">
    <source>
        <dbReference type="ARBA" id="ARBA00022840"/>
    </source>
</evidence>
<comment type="caution">
    <text evidence="6">The sequence shown here is derived from an EMBL/GenBank/DDBJ whole genome shotgun (WGS) entry which is preliminary data.</text>
</comment>
<gene>
    <name evidence="6" type="ORF">HNQ39_002328</name>
</gene>
<dbReference type="Pfam" id="PF00005">
    <property type="entry name" value="ABC_tran"/>
    <property type="match status" value="1"/>
</dbReference>
<evidence type="ECO:0000256" key="1">
    <source>
        <dbReference type="ARBA" id="ARBA00005417"/>
    </source>
</evidence>
<proteinExistence type="inferred from homology"/>
<evidence type="ECO:0000259" key="5">
    <source>
        <dbReference type="PROSITE" id="PS50893"/>
    </source>
</evidence>
<evidence type="ECO:0000313" key="7">
    <source>
        <dbReference type="Proteomes" id="UP000520814"/>
    </source>
</evidence>
<dbReference type="GO" id="GO:0098796">
    <property type="term" value="C:membrane protein complex"/>
    <property type="evidence" value="ECO:0007669"/>
    <property type="project" value="UniProtKB-ARBA"/>
</dbReference>
<evidence type="ECO:0000256" key="3">
    <source>
        <dbReference type="ARBA" id="ARBA00022741"/>
    </source>
</evidence>
<dbReference type="Proteomes" id="UP000520814">
    <property type="component" value="Unassembled WGS sequence"/>
</dbReference>
<sequence length="238" mass="25690">MAERPIVQTIALRKTYNPGTSKEVEVLHGVEMQAFAGEFVAIIGQSGSGKSTLLNILGALDTPTSGQVLIDGIDSATLSSDQLASLRGTKIGFVFQFHHLLEEFTCLENALMPVSIQKGAPEKDDIAYAKKLLTRVGLESQMNKRANQMSGGQQQRNAIVRALCNKPKLVLADEPTGNLDSHSGAEVFALMREIAKETGVAFLMVTHDDRLAAAADRILRIEDGLMTEIIPPSGYPTK</sequence>
<name>A0A7W9W7E2_ARMRO</name>
<dbReference type="GO" id="GO:0022857">
    <property type="term" value="F:transmembrane transporter activity"/>
    <property type="evidence" value="ECO:0007669"/>
    <property type="project" value="UniProtKB-ARBA"/>
</dbReference>
<dbReference type="GO" id="GO:0005886">
    <property type="term" value="C:plasma membrane"/>
    <property type="evidence" value="ECO:0007669"/>
    <property type="project" value="TreeGrafter"/>
</dbReference>
<dbReference type="PANTHER" id="PTHR24220:SF689">
    <property type="entry name" value="LIPOPROTEIN-RELEASING SYSTEM ATP-BINDING PROTEIN LOLD"/>
    <property type="match status" value="1"/>
</dbReference>
<comment type="similarity">
    <text evidence="1">Belongs to the ABC transporter superfamily.</text>
</comment>
<dbReference type="InterPro" id="IPR015854">
    <property type="entry name" value="ABC_transpr_LolD-like"/>
</dbReference>
<dbReference type="InterPro" id="IPR003439">
    <property type="entry name" value="ABC_transporter-like_ATP-bd"/>
</dbReference>
<dbReference type="FunFam" id="3.40.50.300:FF:000032">
    <property type="entry name" value="Export ABC transporter ATP-binding protein"/>
    <property type="match status" value="1"/>
</dbReference>
<dbReference type="RefSeq" id="WP_221289952.1">
    <property type="nucleotide sequence ID" value="NZ_JACHGW010000002.1"/>
</dbReference>
<dbReference type="PROSITE" id="PS50893">
    <property type="entry name" value="ABC_TRANSPORTER_2"/>
    <property type="match status" value="1"/>
</dbReference>
<evidence type="ECO:0000256" key="2">
    <source>
        <dbReference type="ARBA" id="ARBA00022448"/>
    </source>
</evidence>
<dbReference type="GO" id="GO:0016887">
    <property type="term" value="F:ATP hydrolysis activity"/>
    <property type="evidence" value="ECO:0007669"/>
    <property type="project" value="InterPro"/>
</dbReference>
<dbReference type="EMBL" id="JACHGW010000002">
    <property type="protein sequence ID" value="MBB6050537.1"/>
    <property type="molecule type" value="Genomic_DNA"/>
</dbReference>
<dbReference type="PROSITE" id="PS00211">
    <property type="entry name" value="ABC_TRANSPORTER_1"/>
    <property type="match status" value="1"/>
</dbReference>
<dbReference type="InterPro" id="IPR017871">
    <property type="entry name" value="ABC_transporter-like_CS"/>
</dbReference>
<reference evidence="6 7" key="1">
    <citation type="submission" date="2020-08" db="EMBL/GenBank/DDBJ databases">
        <title>Genomic Encyclopedia of Type Strains, Phase IV (KMG-IV): sequencing the most valuable type-strain genomes for metagenomic binning, comparative biology and taxonomic classification.</title>
        <authorList>
            <person name="Goeker M."/>
        </authorList>
    </citation>
    <scope>NUCLEOTIDE SEQUENCE [LARGE SCALE GENOMIC DNA]</scope>
    <source>
        <strain evidence="6 7">DSM 23562</strain>
    </source>
</reference>
<keyword evidence="7" id="KW-1185">Reference proteome</keyword>
<dbReference type="CDD" id="cd03255">
    <property type="entry name" value="ABC_MJ0796_LolCDE_FtsE"/>
    <property type="match status" value="1"/>
</dbReference>
<evidence type="ECO:0000313" key="6">
    <source>
        <dbReference type="EMBL" id="MBB6050537.1"/>
    </source>
</evidence>
<dbReference type="SMART" id="SM00382">
    <property type="entry name" value="AAA"/>
    <property type="match status" value="1"/>
</dbReference>
<dbReference type="GO" id="GO:0005524">
    <property type="term" value="F:ATP binding"/>
    <property type="evidence" value="ECO:0007669"/>
    <property type="project" value="UniProtKB-KW"/>
</dbReference>
<dbReference type="InterPro" id="IPR003593">
    <property type="entry name" value="AAA+_ATPase"/>
</dbReference>
<keyword evidence="2" id="KW-0813">Transport</keyword>
<dbReference type="InterPro" id="IPR017911">
    <property type="entry name" value="MacB-like_ATP-bd"/>
</dbReference>